<feature type="compositionally biased region" description="Low complexity" evidence="2">
    <location>
        <begin position="1140"/>
        <end position="1150"/>
    </location>
</feature>
<evidence type="ECO:0000256" key="1">
    <source>
        <dbReference type="SAM" id="Coils"/>
    </source>
</evidence>
<feature type="region of interest" description="Disordered" evidence="2">
    <location>
        <begin position="1254"/>
        <end position="1315"/>
    </location>
</feature>
<evidence type="ECO:0000256" key="2">
    <source>
        <dbReference type="SAM" id="MobiDB-lite"/>
    </source>
</evidence>
<feature type="compositionally biased region" description="Basic and acidic residues" evidence="2">
    <location>
        <begin position="1264"/>
        <end position="1273"/>
    </location>
</feature>
<feature type="compositionally biased region" description="Polar residues" evidence="2">
    <location>
        <begin position="1182"/>
        <end position="1195"/>
    </location>
</feature>
<dbReference type="EMBL" id="JARAKH010000010">
    <property type="protein sequence ID" value="KAK8400333.1"/>
    <property type="molecule type" value="Genomic_DNA"/>
</dbReference>
<feature type="compositionally biased region" description="Basic and acidic residues" evidence="2">
    <location>
        <begin position="359"/>
        <end position="389"/>
    </location>
</feature>
<gene>
    <name evidence="4" type="ORF">O3P69_003197</name>
</gene>
<feature type="region of interest" description="Disordered" evidence="2">
    <location>
        <begin position="770"/>
        <end position="841"/>
    </location>
</feature>
<keyword evidence="5" id="KW-1185">Reference proteome</keyword>
<organism evidence="4 5">
    <name type="scientific">Scylla paramamosain</name>
    <name type="common">Mud crab</name>
    <dbReference type="NCBI Taxonomy" id="85552"/>
    <lineage>
        <taxon>Eukaryota</taxon>
        <taxon>Metazoa</taxon>
        <taxon>Ecdysozoa</taxon>
        <taxon>Arthropoda</taxon>
        <taxon>Crustacea</taxon>
        <taxon>Multicrustacea</taxon>
        <taxon>Malacostraca</taxon>
        <taxon>Eumalacostraca</taxon>
        <taxon>Eucarida</taxon>
        <taxon>Decapoda</taxon>
        <taxon>Pleocyemata</taxon>
        <taxon>Brachyura</taxon>
        <taxon>Eubrachyura</taxon>
        <taxon>Portunoidea</taxon>
        <taxon>Portunidae</taxon>
        <taxon>Portuninae</taxon>
        <taxon>Scylla</taxon>
    </lineage>
</organism>
<dbReference type="Gene3D" id="3.10.20.90">
    <property type="entry name" value="Phosphatidylinositol 3-kinase Catalytic Subunit, Chain A, domain 1"/>
    <property type="match status" value="1"/>
</dbReference>
<dbReference type="Gene3D" id="1.10.8.10">
    <property type="entry name" value="DNA helicase RuvA subunit, C-terminal domain"/>
    <property type="match status" value="1"/>
</dbReference>
<dbReference type="GO" id="GO:0016236">
    <property type="term" value="P:macroautophagy"/>
    <property type="evidence" value="ECO:0007669"/>
    <property type="project" value="TreeGrafter"/>
</dbReference>
<name>A0AAW0UJM5_SCYPA</name>
<dbReference type="CDD" id="cd14947">
    <property type="entry name" value="NBR1_like"/>
    <property type="match status" value="1"/>
</dbReference>
<feature type="region of interest" description="Disordered" evidence="2">
    <location>
        <begin position="1084"/>
        <end position="1113"/>
    </location>
</feature>
<dbReference type="CDD" id="cd14319">
    <property type="entry name" value="UBA_NBR1"/>
    <property type="match status" value="1"/>
</dbReference>
<evidence type="ECO:0000259" key="3">
    <source>
        <dbReference type="Pfam" id="PF16158"/>
    </source>
</evidence>
<protein>
    <recommendedName>
        <fullName evidence="3">Nbr1 FW domain-containing protein</fullName>
    </recommendedName>
</protein>
<feature type="compositionally biased region" description="Polar residues" evidence="2">
    <location>
        <begin position="1084"/>
        <end position="1095"/>
    </location>
</feature>
<comment type="caution">
    <text evidence="4">The sequence shown here is derived from an EMBL/GenBank/DDBJ whole genome shotgun (WGS) entry which is preliminary data.</text>
</comment>
<evidence type="ECO:0000313" key="5">
    <source>
        <dbReference type="Proteomes" id="UP001487740"/>
    </source>
</evidence>
<dbReference type="InterPro" id="IPR013783">
    <property type="entry name" value="Ig-like_fold"/>
</dbReference>
<feature type="region of interest" description="Disordered" evidence="2">
    <location>
        <begin position="1449"/>
        <end position="1469"/>
    </location>
</feature>
<feature type="region of interest" description="Disordered" evidence="2">
    <location>
        <begin position="862"/>
        <end position="882"/>
    </location>
</feature>
<reference evidence="4 5" key="1">
    <citation type="submission" date="2023-03" db="EMBL/GenBank/DDBJ databases">
        <title>High-quality genome of Scylla paramamosain provides insights in environmental adaptation.</title>
        <authorList>
            <person name="Zhang L."/>
        </authorList>
    </citation>
    <scope>NUCLEOTIDE SEQUENCE [LARGE SCALE GENOMIC DNA]</scope>
    <source>
        <strain evidence="4">LZ_2023a</strain>
        <tissue evidence="4">Muscle</tissue>
    </source>
</reference>
<feature type="region of interest" description="Disordered" evidence="2">
    <location>
        <begin position="408"/>
        <end position="446"/>
    </location>
</feature>
<feature type="domain" description="Nbr1 FW" evidence="3">
    <location>
        <begin position="635"/>
        <end position="741"/>
    </location>
</feature>
<feature type="compositionally biased region" description="Acidic residues" evidence="2">
    <location>
        <begin position="780"/>
        <end position="795"/>
    </location>
</feature>
<dbReference type="PANTHER" id="PTHR20930:SF2">
    <property type="entry name" value="NEXT TO BRCA1 GENE 1 PROTEIN"/>
    <property type="match status" value="1"/>
</dbReference>
<proteinExistence type="predicted"/>
<feature type="region of interest" description="Disordered" evidence="2">
    <location>
        <begin position="359"/>
        <end position="393"/>
    </location>
</feature>
<feature type="region of interest" description="Disordered" evidence="2">
    <location>
        <begin position="1139"/>
        <end position="1220"/>
    </location>
</feature>
<dbReference type="GO" id="GO:0000407">
    <property type="term" value="C:phagophore assembly site"/>
    <property type="evidence" value="ECO:0007669"/>
    <property type="project" value="TreeGrafter"/>
</dbReference>
<feature type="coiled-coil region" evidence="1">
    <location>
        <begin position="1571"/>
        <end position="1598"/>
    </location>
</feature>
<accession>A0AAW0UJM5</accession>
<feature type="compositionally biased region" description="Polar residues" evidence="2">
    <location>
        <begin position="871"/>
        <end position="882"/>
    </location>
</feature>
<feature type="coiled-coil region" evidence="1">
    <location>
        <begin position="470"/>
        <end position="505"/>
    </location>
</feature>
<dbReference type="InterPro" id="IPR032350">
    <property type="entry name" value="Nbr1_FW"/>
</dbReference>
<feature type="region of interest" description="Disordered" evidence="2">
    <location>
        <begin position="1"/>
        <end position="42"/>
    </location>
</feature>
<feature type="compositionally biased region" description="Basic and acidic residues" evidence="2">
    <location>
        <begin position="408"/>
        <end position="433"/>
    </location>
</feature>
<feature type="compositionally biased region" description="Polar residues" evidence="2">
    <location>
        <begin position="808"/>
        <end position="820"/>
    </location>
</feature>
<feature type="region of interest" description="Disordered" evidence="2">
    <location>
        <begin position="201"/>
        <end position="228"/>
    </location>
</feature>
<dbReference type="Gene3D" id="2.60.40.10">
    <property type="entry name" value="Immunoglobulins"/>
    <property type="match status" value="1"/>
</dbReference>
<dbReference type="Pfam" id="PF16158">
    <property type="entry name" value="N_BRCA1_IG"/>
    <property type="match status" value="1"/>
</dbReference>
<dbReference type="SUPFAM" id="SSF54277">
    <property type="entry name" value="CAD &amp; PB1 domains"/>
    <property type="match status" value="1"/>
</dbReference>
<dbReference type="Proteomes" id="UP001487740">
    <property type="component" value="Unassembled WGS sequence"/>
</dbReference>
<keyword evidence="1" id="KW-0175">Coiled coil</keyword>
<dbReference type="GO" id="GO:0043130">
    <property type="term" value="F:ubiquitin binding"/>
    <property type="evidence" value="ECO:0007669"/>
    <property type="project" value="TreeGrafter"/>
</dbReference>
<dbReference type="InterPro" id="IPR009060">
    <property type="entry name" value="UBA-like_sf"/>
</dbReference>
<evidence type="ECO:0000313" key="4">
    <source>
        <dbReference type="EMBL" id="KAK8400333.1"/>
    </source>
</evidence>
<dbReference type="SUPFAM" id="SSF46934">
    <property type="entry name" value="UBA-like"/>
    <property type="match status" value="1"/>
</dbReference>
<dbReference type="PANTHER" id="PTHR20930">
    <property type="entry name" value="OVARIAN CARCINOMA ANTIGEN CA125-RELATED"/>
    <property type="match status" value="1"/>
</dbReference>
<sequence>MHRVSGGAPRKAAVGDKTVNWQSARNDSEEAARGVASMASPSGTHRAEAEAVVFSIQFYGKTIGEVGLMDQDLSQLDWQRFKSYIFQNLLSMNNQENICISYSDDEGDKLPIESEEEYREALKVAKKKAETHDKMVLDLTRQGGLPTVFSIVSSGIKRVSSSPPKEGGISFFKSASPPKDSSGFMARTSAPDRRIFPSLFSADRGEGEMPGRGARPKTPTRDSEQPPEWFSTYMDKFREELCDEVITRLAHMMRDECYFGLETDKQKPKNEILQAELREPPWRSSRTESDIVKDYSQLPQIKINYPTVSNNFWPESDLPTDLTTVPLEKVMPLRRQRKSCNPQKRNSFPIAFNEVKGSVKDNQSEAENCFKKKEEDVKEDTRKADHEAKSNITQKRSSFKFGFSELSDIGKEKAPNGESSSKKKERDGKENIKSADVGVKRKKSTREDERFNMWLQKMEEKMARKHGKMEERFVKKHEKLEERLVKKQEKLAERFQKQQEKVERRKPSSNRLLDMEKSMRAQGKVLAKMEGLRKKQTCTSEELSKLRKVVDKHHKAADKHHEMDQRQLRRSERKANYLKAGKTRKIDIDAKAFPVDPSLLHKALLELESLAEDSPSESHSSATVGYNAFYVRDITYPDGSQVPSGTKFEKTWRVLNSGLMPWNEKTELCKWSQVQFHGSPVNWKLKPLQKKVVCPPLKPGECGNISITFIAPNEPGWYATHWRFCQQGRVFGNQIWCAVHVSDSTDTAHETQITCANTEIGPDVAQANISENSEKKESPETETSEEQSSLSEEDVPIFVDAAKETNKMESSTATKSTIPPTSEAIHESSAEPPTLEEQACQSSEYEVGIIENYYDAEDPAEDDTQHLSEAGQDSTSEPEATARTNLDLITFEDEAEIVPSRSPSPDVISHTHSVIPLKDMAKEFVDSLRDFVKVAGEKDEKKSCNVSSSYGLDDLSISSGSFSDLDSDDQAILNESDTDISDQDYFVVNIPECFDLTHPYSAKVSVNPSGASQGTVGNLEAERHDSPDFLTADEDDRTTTAAHNCMKYQDELVDSNSSDVEDNEGISLTGTVLEVPQSSNVALENPQSAQDSKASGGNIPSLPLHPTETKGFMDIPPEALRANLALSLYRGNIIRTEAEQQQQQQQQQQQESGRANWSSGREEMQEVVCEQPVSAQVKAGASPQNQGKSSHSASAVQEEGSGQGTPTAARTYEQPSGDGAAALPDELVSIIPEDLVRGVWNTARTFITRINQEMLSPSANGPGKDLDHEDDGRSASPPHTSQEPPQQEEGKESPTTTTPEAREEPSLPPPLQQLADMGFSNHEMNQCLLTKYNNDVACAVAELIVLNCHPLAVPRKLATADRHEHYKRKLCTLIVLAASLSPLPLHAPRTHNQPDTRHLLATLLERRPPRRQKGQASEDCPVKNERVKMTSCGKSLTVSKTSVSGGGPITCRDLLQGRGGGRERDKPRAVGQLEEELRAALSRSLCSPKAMSPPIGMGLDAHADEGGGALAEALRRLAEVTRPCGDLVALISHGYSHIQHHLDATLRRLHAAETLLGQTDATQREREATRRRDLGAVNADLTQRLEESEARSRALVCEMQQYRSCHSPQLEEVLGVERRRGHCLEEDMRGLEARLLEVEAGALRKKIAAYVGEGDAVDPKLLQIALKKCREDLSSKTRLLQEMERQYREVVPRADFDRLQRRHAALTNTHRQLSHVHELLKDQHETIVRSQEEMLEERDRLSEENHRLRRSATPRPDWNRVAEYVEGGISRWREMSNGRSSDQLVDVLVSELTGSQLPSSNEFIDCKGTEEGVPAYLRYEGSVRNRRLGKRDLTLLIDDIWREKRRQGDQEPMDHFVDTYFRERYHLEEVRAEWCYSLADACQRLAHDEQVGLFWGILCGQVQEQVYHHQVDSVLALHAALRLADPLDKGLVSRAALEEALRTVFPLKPEEKVRVLLEIAGRAASAKDPNLIKYNNLFQQGECAGTRMPLGTEVVQQARDEQDTYIQELLQEVGYGAVDVTVKELSRAFTIIDPRIEQSDLDAYLEWVFNVSKENLKTCPPVPLPLLAARLQTGHIVRVGARS</sequence>